<feature type="region of interest" description="Disordered" evidence="1">
    <location>
        <begin position="151"/>
        <end position="182"/>
    </location>
</feature>
<feature type="compositionally biased region" description="Low complexity" evidence="1">
    <location>
        <begin position="151"/>
        <end position="161"/>
    </location>
</feature>
<dbReference type="CDD" id="cd00866">
    <property type="entry name" value="PEBP_euk"/>
    <property type="match status" value="1"/>
</dbReference>
<dbReference type="InterPro" id="IPR036610">
    <property type="entry name" value="PEBP-like_sf"/>
</dbReference>
<dbReference type="EMBL" id="OX465085">
    <property type="protein sequence ID" value="CAI9302082.1"/>
    <property type="molecule type" value="Genomic_DNA"/>
</dbReference>
<dbReference type="GO" id="GO:0010030">
    <property type="term" value="P:positive regulation of seed germination"/>
    <property type="evidence" value="ECO:0007669"/>
    <property type="project" value="TreeGrafter"/>
</dbReference>
<dbReference type="InterPro" id="IPR035810">
    <property type="entry name" value="PEBP_euk"/>
</dbReference>
<keyword evidence="3" id="KW-1185">Reference proteome</keyword>
<reference evidence="2" key="1">
    <citation type="submission" date="2023-04" db="EMBL/GenBank/DDBJ databases">
        <authorList>
            <person name="Vijverberg K."/>
            <person name="Xiong W."/>
            <person name="Schranz E."/>
        </authorList>
    </citation>
    <scope>NUCLEOTIDE SEQUENCE</scope>
</reference>
<dbReference type="GO" id="GO:0009737">
    <property type="term" value="P:response to abscisic acid"/>
    <property type="evidence" value="ECO:0007669"/>
    <property type="project" value="TreeGrafter"/>
</dbReference>
<dbReference type="Proteomes" id="UP001177003">
    <property type="component" value="Chromosome 9"/>
</dbReference>
<organism evidence="2 3">
    <name type="scientific">Lactuca saligna</name>
    <name type="common">Willowleaf lettuce</name>
    <dbReference type="NCBI Taxonomy" id="75948"/>
    <lineage>
        <taxon>Eukaryota</taxon>
        <taxon>Viridiplantae</taxon>
        <taxon>Streptophyta</taxon>
        <taxon>Embryophyta</taxon>
        <taxon>Tracheophyta</taxon>
        <taxon>Spermatophyta</taxon>
        <taxon>Magnoliopsida</taxon>
        <taxon>eudicotyledons</taxon>
        <taxon>Gunneridae</taxon>
        <taxon>Pentapetalae</taxon>
        <taxon>asterids</taxon>
        <taxon>campanulids</taxon>
        <taxon>Asterales</taxon>
        <taxon>Asteraceae</taxon>
        <taxon>Cichorioideae</taxon>
        <taxon>Cichorieae</taxon>
        <taxon>Lactucinae</taxon>
        <taxon>Lactuca</taxon>
    </lineage>
</organism>
<dbReference type="InterPro" id="IPR008914">
    <property type="entry name" value="PEBP"/>
</dbReference>
<dbReference type="PANTHER" id="PTHR11362:SF82">
    <property type="entry name" value="PHOSPHATIDYLETHANOLAMINE-BINDING PROTEIN 4"/>
    <property type="match status" value="1"/>
</dbReference>
<evidence type="ECO:0000313" key="2">
    <source>
        <dbReference type="EMBL" id="CAI9302082.1"/>
    </source>
</evidence>
<evidence type="ECO:0000313" key="3">
    <source>
        <dbReference type="Proteomes" id="UP001177003"/>
    </source>
</evidence>
<dbReference type="AlphaFoldDB" id="A0AA36EN84"/>
<proteinExistence type="predicted"/>
<dbReference type="SUPFAM" id="SSF49777">
    <property type="entry name" value="PEBP-like"/>
    <property type="match status" value="1"/>
</dbReference>
<accession>A0AA36EN84</accession>
<dbReference type="Pfam" id="PF01161">
    <property type="entry name" value="PBP"/>
    <property type="match status" value="1"/>
</dbReference>
<dbReference type="Gene3D" id="3.90.280.10">
    <property type="entry name" value="PEBP-like"/>
    <property type="match status" value="1"/>
</dbReference>
<sequence>MFEYLQVIREVVGDMAQPLLPTFPMTVYYGNERVFNGREFKACDVDIAPRVFIGGGPSELYTLIMIMVDPDAPDPNDPCLKQVVSWIVINIRGGTSHSQGTEVVPYEASSPEVGIHRNIFVLYKQQSQLDNIETLASRFCFNIRAFATENNLGNPNTNTTTMSNQTPPLLSGENHRHYPLGK</sequence>
<evidence type="ECO:0000256" key="1">
    <source>
        <dbReference type="SAM" id="MobiDB-lite"/>
    </source>
</evidence>
<name>A0AA36EN84_LACSI</name>
<protein>
    <submittedName>
        <fullName evidence="2">Uncharacterized protein</fullName>
    </submittedName>
</protein>
<dbReference type="PANTHER" id="PTHR11362">
    <property type="entry name" value="PHOSPHATIDYLETHANOLAMINE-BINDING PROTEIN"/>
    <property type="match status" value="1"/>
</dbReference>
<gene>
    <name evidence="2" type="ORF">LSALG_LOCUS40590</name>
</gene>